<reference evidence="1 2" key="1">
    <citation type="submission" date="2019-08" db="EMBL/GenBank/DDBJ databases">
        <authorList>
            <person name="Peeters C."/>
        </authorList>
    </citation>
    <scope>NUCLEOTIDE SEQUENCE [LARGE SCALE GENOMIC DNA]</scope>
    <source>
        <strain evidence="1 2">LMG 31118</strain>
    </source>
</reference>
<proteinExistence type="predicted"/>
<dbReference type="RefSeq" id="WP_150621909.1">
    <property type="nucleotide sequence ID" value="NZ_CABPSQ010000001.1"/>
</dbReference>
<accession>A0A5E4ZHM1</accession>
<dbReference type="OrthoDB" id="9035438at2"/>
<evidence type="ECO:0000313" key="2">
    <source>
        <dbReference type="Proteomes" id="UP000414136"/>
    </source>
</evidence>
<evidence type="ECO:0000313" key="1">
    <source>
        <dbReference type="EMBL" id="VVE59820.1"/>
    </source>
</evidence>
<organism evidence="1 2">
    <name type="scientific">Pandoraea captiosa</name>
    <dbReference type="NCBI Taxonomy" id="2508302"/>
    <lineage>
        <taxon>Bacteria</taxon>
        <taxon>Pseudomonadati</taxon>
        <taxon>Pseudomonadota</taxon>
        <taxon>Betaproteobacteria</taxon>
        <taxon>Burkholderiales</taxon>
        <taxon>Burkholderiaceae</taxon>
        <taxon>Pandoraea</taxon>
    </lineage>
</organism>
<dbReference type="Proteomes" id="UP000414136">
    <property type="component" value="Unassembled WGS sequence"/>
</dbReference>
<dbReference type="EMBL" id="CABPSQ010000001">
    <property type="protein sequence ID" value="VVE59820.1"/>
    <property type="molecule type" value="Genomic_DNA"/>
</dbReference>
<name>A0A5E4ZHM1_9BURK</name>
<sequence>METIDKYAKVLVGIVGLVLYAASLTMAYEHGLTVAQAKGDRALSELQRQQAQASVSALSGTFQGYVANVARGQQAEGKFVLAVSASDTQKSILKGAIDAVSQPRHERQPVASDRIEYRCVFSNGFVRLWNAAAGLDAGHGGLPDSAPVAGTEHDSGEDAAIDSGVSQADLLDWFVDYSNRARHVESQLNGVIDAYPNEE</sequence>
<keyword evidence="2" id="KW-1185">Reference proteome</keyword>
<dbReference type="AlphaFoldDB" id="A0A5E4ZHM1"/>
<gene>
    <name evidence="1" type="ORF">PCA31118_00026</name>
</gene>
<protein>
    <submittedName>
        <fullName evidence="1">Uncharacterized protein</fullName>
    </submittedName>
</protein>